<evidence type="ECO:0000313" key="2">
    <source>
        <dbReference type="EMBL" id="CAB1453798.1"/>
    </source>
</evidence>
<gene>
    <name evidence="2" type="ORF">PLEPLA_LOCUS41558</name>
</gene>
<feature type="region of interest" description="Disordered" evidence="1">
    <location>
        <begin position="1"/>
        <end position="54"/>
    </location>
</feature>
<sequence length="190" mass="19921">MVSTGGLGSGVPTSIWPKQRKRNSTACPAHCAKERQPSDSAEEDDGGGGGGASMLGRAALEGIHLVRDTGRDWRGGERVERQPRQTELLLLHCRTASDVEPTLGAGERAERIGHVSRLPLATVIGTSCLKCHASSLASLPSSLPLARCPVPRSAELPLAGPHSDFSSVRLGSMAVAAAARRRAQPHKANL</sequence>
<reference evidence="2" key="1">
    <citation type="submission" date="2020-03" db="EMBL/GenBank/DDBJ databases">
        <authorList>
            <person name="Weist P."/>
        </authorList>
    </citation>
    <scope>NUCLEOTIDE SEQUENCE</scope>
</reference>
<dbReference type="AlphaFoldDB" id="A0A9N7VMN6"/>
<dbReference type="Proteomes" id="UP001153269">
    <property type="component" value="Unassembled WGS sequence"/>
</dbReference>
<keyword evidence="3" id="KW-1185">Reference proteome</keyword>
<comment type="caution">
    <text evidence="2">The sequence shown here is derived from an EMBL/GenBank/DDBJ whole genome shotgun (WGS) entry which is preliminary data.</text>
</comment>
<accession>A0A9N7VMN6</accession>
<dbReference type="EMBL" id="CADEAL010004185">
    <property type="protein sequence ID" value="CAB1453798.1"/>
    <property type="molecule type" value="Genomic_DNA"/>
</dbReference>
<name>A0A9N7VMN6_PLEPL</name>
<protein>
    <submittedName>
        <fullName evidence="2">Uncharacterized protein</fullName>
    </submittedName>
</protein>
<proteinExistence type="predicted"/>
<organism evidence="2 3">
    <name type="scientific">Pleuronectes platessa</name>
    <name type="common">European plaice</name>
    <dbReference type="NCBI Taxonomy" id="8262"/>
    <lineage>
        <taxon>Eukaryota</taxon>
        <taxon>Metazoa</taxon>
        <taxon>Chordata</taxon>
        <taxon>Craniata</taxon>
        <taxon>Vertebrata</taxon>
        <taxon>Euteleostomi</taxon>
        <taxon>Actinopterygii</taxon>
        <taxon>Neopterygii</taxon>
        <taxon>Teleostei</taxon>
        <taxon>Neoteleostei</taxon>
        <taxon>Acanthomorphata</taxon>
        <taxon>Carangaria</taxon>
        <taxon>Pleuronectiformes</taxon>
        <taxon>Pleuronectoidei</taxon>
        <taxon>Pleuronectidae</taxon>
        <taxon>Pleuronectes</taxon>
    </lineage>
</organism>
<evidence type="ECO:0000256" key="1">
    <source>
        <dbReference type="SAM" id="MobiDB-lite"/>
    </source>
</evidence>
<evidence type="ECO:0000313" key="3">
    <source>
        <dbReference type="Proteomes" id="UP001153269"/>
    </source>
</evidence>